<dbReference type="EMBL" id="FNCG01000009">
    <property type="protein sequence ID" value="SDH35955.1"/>
    <property type="molecule type" value="Genomic_DNA"/>
</dbReference>
<feature type="compositionally biased region" description="Basic residues" evidence="5">
    <location>
        <begin position="176"/>
        <end position="195"/>
    </location>
</feature>
<evidence type="ECO:0000256" key="3">
    <source>
        <dbReference type="ARBA" id="ARBA00022833"/>
    </source>
</evidence>
<keyword evidence="4" id="KW-0560">Oxidoreductase</keyword>
<organism evidence="7 8">
    <name type="scientific">Mucilaginibacter gossypii</name>
    <dbReference type="NCBI Taxonomy" id="551996"/>
    <lineage>
        <taxon>Bacteria</taxon>
        <taxon>Pseudomonadati</taxon>
        <taxon>Bacteroidota</taxon>
        <taxon>Sphingobacteriia</taxon>
        <taxon>Sphingobacteriales</taxon>
        <taxon>Sphingobacteriaceae</taxon>
        <taxon>Mucilaginibacter</taxon>
    </lineage>
</organism>
<evidence type="ECO:0000313" key="8">
    <source>
        <dbReference type="Proteomes" id="UP000199705"/>
    </source>
</evidence>
<dbReference type="Gene3D" id="3.90.180.10">
    <property type="entry name" value="Medium-chain alcohol dehydrogenases, catalytic domain"/>
    <property type="match status" value="1"/>
</dbReference>
<gene>
    <name evidence="7" type="ORF">SAMN05192573_10943</name>
</gene>
<dbReference type="FunFam" id="3.90.180.10:FF:000002">
    <property type="entry name" value="Alcohol dehydrogenase AdhP"/>
    <property type="match status" value="1"/>
</dbReference>
<dbReference type="Pfam" id="PF08240">
    <property type="entry name" value="ADH_N"/>
    <property type="match status" value="1"/>
</dbReference>
<evidence type="ECO:0000256" key="2">
    <source>
        <dbReference type="ARBA" id="ARBA00022723"/>
    </source>
</evidence>
<feature type="domain" description="Alcohol dehydrogenase-like N-terminal" evidence="6">
    <location>
        <begin position="24"/>
        <end position="135"/>
    </location>
</feature>
<reference evidence="8" key="1">
    <citation type="submission" date="2016-10" db="EMBL/GenBank/DDBJ databases">
        <authorList>
            <person name="Varghese N."/>
            <person name="Submissions S."/>
        </authorList>
    </citation>
    <scope>NUCLEOTIDE SEQUENCE [LARGE SCALE GENOMIC DNA]</scope>
    <source>
        <strain evidence="8">Gh-67</strain>
    </source>
</reference>
<keyword evidence="2" id="KW-0479">Metal-binding</keyword>
<dbReference type="GO" id="GO:0016491">
    <property type="term" value="F:oxidoreductase activity"/>
    <property type="evidence" value="ECO:0007669"/>
    <property type="project" value="UniProtKB-KW"/>
</dbReference>
<evidence type="ECO:0000313" key="7">
    <source>
        <dbReference type="EMBL" id="SDH35955.1"/>
    </source>
</evidence>
<dbReference type="PANTHER" id="PTHR42940">
    <property type="entry name" value="ALCOHOL DEHYDROGENASE 1-RELATED"/>
    <property type="match status" value="1"/>
</dbReference>
<evidence type="ECO:0000259" key="6">
    <source>
        <dbReference type="Pfam" id="PF08240"/>
    </source>
</evidence>
<feature type="region of interest" description="Disordered" evidence="5">
    <location>
        <begin position="162"/>
        <end position="195"/>
    </location>
</feature>
<accession>A0A1G8BRV9</accession>
<dbReference type="PANTHER" id="PTHR42940:SF8">
    <property type="entry name" value="VACUOLAR PROTEIN SORTING-ASSOCIATED PROTEIN 11"/>
    <property type="match status" value="1"/>
</dbReference>
<evidence type="ECO:0000256" key="5">
    <source>
        <dbReference type="SAM" id="MobiDB-lite"/>
    </source>
</evidence>
<protein>
    <submittedName>
        <fullName evidence="7">Alcohol dehydrogenase, propanol-preferring</fullName>
    </submittedName>
</protein>
<sequence length="195" mass="21282">METAVIHGFGEPLHIEEMPVREPGKNEILVKVITCGICHTDLHACQGDWPAKAKMPLVSGHKAIGYVIALGKGVNKIREGDIVGVPWLYSACGCCDYCYTGWETLCETQQNGGYSVDGGFAEYVVADAQYVAHFPSHIKFTEMAPIICAGVTVYKGLKQTKAKPGNTQWHNDPGLHRRNPQGHGRSHLIRGGRQA</sequence>
<evidence type="ECO:0000256" key="4">
    <source>
        <dbReference type="ARBA" id="ARBA00023002"/>
    </source>
</evidence>
<dbReference type="STRING" id="551996.SAMN05192573_10943"/>
<comment type="cofactor">
    <cofactor evidence="1">
        <name>Zn(2+)</name>
        <dbReference type="ChEBI" id="CHEBI:29105"/>
    </cofactor>
</comment>
<evidence type="ECO:0000256" key="1">
    <source>
        <dbReference type="ARBA" id="ARBA00001947"/>
    </source>
</evidence>
<keyword evidence="8" id="KW-1185">Reference proteome</keyword>
<name>A0A1G8BRV9_9SPHI</name>
<dbReference type="Gene3D" id="3.40.50.720">
    <property type="entry name" value="NAD(P)-binding Rossmann-like Domain"/>
    <property type="match status" value="1"/>
</dbReference>
<proteinExistence type="predicted"/>
<dbReference type="RefSeq" id="WP_091169877.1">
    <property type="nucleotide sequence ID" value="NZ_FNCG01000009.1"/>
</dbReference>
<keyword evidence="3" id="KW-0862">Zinc</keyword>
<dbReference type="Proteomes" id="UP000199705">
    <property type="component" value="Unassembled WGS sequence"/>
</dbReference>
<dbReference type="InterPro" id="IPR013154">
    <property type="entry name" value="ADH-like_N"/>
</dbReference>
<dbReference type="GO" id="GO:0046872">
    <property type="term" value="F:metal ion binding"/>
    <property type="evidence" value="ECO:0007669"/>
    <property type="project" value="UniProtKB-KW"/>
</dbReference>
<dbReference type="InterPro" id="IPR011032">
    <property type="entry name" value="GroES-like_sf"/>
</dbReference>
<dbReference type="SUPFAM" id="SSF50129">
    <property type="entry name" value="GroES-like"/>
    <property type="match status" value="1"/>
</dbReference>
<dbReference type="AlphaFoldDB" id="A0A1G8BRV9"/>